<proteinExistence type="predicted"/>
<reference evidence="1" key="1">
    <citation type="journal article" date="2020" name="Stud. Mycol.">
        <title>101 Dothideomycetes genomes: a test case for predicting lifestyles and emergence of pathogens.</title>
        <authorList>
            <person name="Haridas S."/>
            <person name="Albert R."/>
            <person name="Binder M."/>
            <person name="Bloem J."/>
            <person name="Labutti K."/>
            <person name="Salamov A."/>
            <person name="Andreopoulos B."/>
            <person name="Baker S."/>
            <person name="Barry K."/>
            <person name="Bills G."/>
            <person name="Bluhm B."/>
            <person name="Cannon C."/>
            <person name="Castanera R."/>
            <person name="Culley D."/>
            <person name="Daum C."/>
            <person name="Ezra D."/>
            <person name="Gonzalez J."/>
            <person name="Henrissat B."/>
            <person name="Kuo A."/>
            <person name="Liang C."/>
            <person name="Lipzen A."/>
            <person name="Lutzoni F."/>
            <person name="Magnuson J."/>
            <person name="Mondo S."/>
            <person name="Nolan M."/>
            <person name="Ohm R."/>
            <person name="Pangilinan J."/>
            <person name="Park H.-J."/>
            <person name="Ramirez L."/>
            <person name="Alfaro M."/>
            <person name="Sun H."/>
            <person name="Tritt A."/>
            <person name="Yoshinaga Y."/>
            <person name="Zwiers L.-H."/>
            <person name="Turgeon B."/>
            <person name="Goodwin S."/>
            <person name="Spatafora J."/>
            <person name="Crous P."/>
            <person name="Grigoriev I."/>
        </authorList>
    </citation>
    <scope>NUCLEOTIDE SEQUENCE</scope>
    <source>
        <strain evidence="1">ATCC 200398</strain>
    </source>
</reference>
<dbReference type="Proteomes" id="UP000799755">
    <property type="component" value="Unassembled WGS sequence"/>
</dbReference>
<accession>A0ACB6QC99</accession>
<dbReference type="EMBL" id="MU003546">
    <property type="protein sequence ID" value="KAF2463776.1"/>
    <property type="molecule type" value="Genomic_DNA"/>
</dbReference>
<evidence type="ECO:0000313" key="1">
    <source>
        <dbReference type="EMBL" id="KAF2463776.1"/>
    </source>
</evidence>
<protein>
    <submittedName>
        <fullName evidence="1">KR-domain-containing protein</fullName>
    </submittedName>
</protein>
<evidence type="ECO:0000313" key="2">
    <source>
        <dbReference type="Proteomes" id="UP000799755"/>
    </source>
</evidence>
<name>A0ACB6QC99_9PLEO</name>
<comment type="caution">
    <text evidence="1">The sequence shown here is derived from an EMBL/GenBank/DDBJ whole genome shotgun (WGS) entry which is preliminary data.</text>
</comment>
<sequence length="1329" mass="147110">MSGIRGGYPKPGAMMSVNLQEGNSRAYADNVPPSSDIHYLSCLDLLGDPVLDNNATLMVSSVTGQKVTPTELSTGQYWVDNLTSPVCFVDALQYIMQAAPKLDGIKAISDYIEIGPHGALHFKQERVQISFSPVKTRFTSENDNVGMSAVANKASTGDGQKRLLHRIDWKPQLSLVTTHQLSDYCDVEKFTDDEAFAIDYCVRLEDTLRTRLERNLTQLQEAVGPKTPEHLRRFVSRIERQLCIRPGQYVDEIRDERLREELENLRAIRPSWRIFIDVVQNLASIVRKETDALDLLFSTPLAQDLYDEFSSAHAITSCFRILSWQPIKLPTNEFSRSARRTGGTAFCEYVYTNVSPAYFPEARELFADYRNRMNFKTLDLEQDISASIEPRTCDIILAGSVLHATKNLSSTPRNLRRALKPGGRLIFLEITAPECFESRAWCPTITKSDWDVLLRDNGFSGNELVIRDYEDDRSHYVSIIASSADRPSHTIAEGSRVLIVINDENQRRLASDLVRGVFDSSGYHPMVVTLSQIGDAEVCPTDIVIFLANIGGLVLAEPSDDTFKMVQDWAQQSKQLLRVTASIVSQQSYPYTSLKDGFLRVIRSENDSKRIISLSLEDGTSDPGFLQHIAQVFHSAFEITSPNFEYIVRNGRILTGCLVLEPDLNKDLNSSIHPQMKNEAWFLGPPVKLNVGTHEHRTTLGLTDIKIEIQAWAIGFRDVFSALGRLDENEFGTDCAGVVKRVGSQCTELRPGGRVCTSSFGCMRTYVLCHELDAFKISDALSVEEACGVINPIMTAWYSLVDVARLKRREKIFIHAASGATGQVAIQVVQMVGAEIFATVGYHHKKQLLMDEYGIPASHIFYSRDLSFAQGIMRVTEGLGEGLRTSWECVAPYGRFIEIGKADINANTPLPMASFANNVSLSAADLRHLDFNRRGLFEMGPSIVQGHCIPTPGKSTGRVVIQVDHSAKVQKHIIHRRTWGFDGNATYVVAAGLGGVGRSILRWMASKGAKQLIVPSTSGAASKEAIQVVSDVTKLGVKIVTPKCDVSVASCVQRMLDDYAQVMSPIHGCINATMVLQDSVFDNMTRAQWETTIRSKAQSSWILHTLLPKDLDFFILLSSASGIVGNAGQSNYAAGCTFQDSLSRFCVCHGQKAVSIDLGPMRSKSFEKYPGLAPIEEEEFLTLLDILCDPDYHSRNSTVKSQVTMGIVTPDDLVLEGGDLPLEHLHQSLFACFNQAGAASSNSVSANSVNSAALFQQAESVEEMTSIVVESLVRKLARVLSIQAEDVDVDRPLHLYGVDSLVAVELRNWITKDFAVDVPVFELMSGKTF</sequence>
<gene>
    <name evidence="1" type="ORF">BDR25DRAFT_362454</name>
</gene>
<keyword evidence="2" id="KW-1185">Reference proteome</keyword>
<organism evidence="1 2">
    <name type="scientific">Lindgomyces ingoldianus</name>
    <dbReference type="NCBI Taxonomy" id="673940"/>
    <lineage>
        <taxon>Eukaryota</taxon>
        <taxon>Fungi</taxon>
        <taxon>Dikarya</taxon>
        <taxon>Ascomycota</taxon>
        <taxon>Pezizomycotina</taxon>
        <taxon>Dothideomycetes</taxon>
        <taxon>Pleosporomycetidae</taxon>
        <taxon>Pleosporales</taxon>
        <taxon>Lindgomycetaceae</taxon>
        <taxon>Lindgomyces</taxon>
    </lineage>
</organism>